<accession>A0A1U9ZYL9</accession>
<dbReference type="InterPro" id="IPR036259">
    <property type="entry name" value="MFS_trans_sf"/>
</dbReference>
<feature type="transmembrane region" description="Helical" evidence="6">
    <location>
        <begin position="218"/>
        <end position="237"/>
    </location>
</feature>
<dbReference type="InterPro" id="IPR011701">
    <property type="entry name" value="MFS"/>
</dbReference>
<feature type="transmembrane region" description="Helical" evidence="6">
    <location>
        <begin position="127"/>
        <end position="146"/>
    </location>
</feature>
<dbReference type="Pfam" id="PF07690">
    <property type="entry name" value="MFS_1"/>
    <property type="match status" value="1"/>
</dbReference>
<feature type="domain" description="Major facilitator superfamily (MFS) profile" evidence="7">
    <location>
        <begin position="29"/>
        <end position="466"/>
    </location>
</feature>
<keyword evidence="4 6" id="KW-0472">Membrane</keyword>
<dbReference type="OrthoDB" id="3536141at2"/>
<feature type="transmembrane region" description="Helical" evidence="6">
    <location>
        <begin position="373"/>
        <end position="395"/>
    </location>
</feature>
<dbReference type="GO" id="GO:0022857">
    <property type="term" value="F:transmembrane transporter activity"/>
    <property type="evidence" value="ECO:0007669"/>
    <property type="project" value="InterPro"/>
</dbReference>
<evidence type="ECO:0000313" key="9">
    <source>
        <dbReference type="Proteomes" id="UP000190797"/>
    </source>
</evidence>
<feature type="transmembrane region" description="Helical" evidence="6">
    <location>
        <begin position="445"/>
        <end position="462"/>
    </location>
</feature>
<dbReference type="PROSITE" id="PS00216">
    <property type="entry name" value="SUGAR_TRANSPORT_1"/>
    <property type="match status" value="1"/>
</dbReference>
<evidence type="ECO:0000256" key="4">
    <source>
        <dbReference type="ARBA" id="ARBA00023136"/>
    </source>
</evidence>
<feature type="transmembrane region" description="Helical" evidence="6">
    <location>
        <begin position="97"/>
        <end position="115"/>
    </location>
</feature>
<feature type="transmembrane region" description="Helical" evidence="6">
    <location>
        <begin position="315"/>
        <end position="336"/>
    </location>
</feature>
<evidence type="ECO:0000313" key="8">
    <source>
        <dbReference type="EMBL" id="AQZ63048.1"/>
    </source>
</evidence>
<dbReference type="InterPro" id="IPR005829">
    <property type="entry name" value="Sugar_transporter_CS"/>
</dbReference>
<keyword evidence="2 6" id="KW-0812">Transmembrane</keyword>
<evidence type="ECO:0000256" key="1">
    <source>
        <dbReference type="ARBA" id="ARBA00004651"/>
    </source>
</evidence>
<feature type="transmembrane region" description="Helical" evidence="6">
    <location>
        <begin position="185"/>
        <end position="206"/>
    </location>
</feature>
<dbReference type="Gene3D" id="1.20.1250.20">
    <property type="entry name" value="MFS general substrate transporter like domains"/>
    <property type="match status" value="1"/>
</dbReference>
<feature type="transmembrane region" description="Helical" evidence="6">
    <location>
        <begin position="158"/>
        <end position="179"/>
    </location>
</feature>
<dbReference type="EMBL" id="CP017717">
    <property type="protein sequence ID" value="AQZ63048.1"/>
    <property type="molecule type" value="Genomic_DNA"/>
</dbReference>
<evidence type="ECO:0000256" key="3">
    <source>
        <dbReference type="ARBA" id="ARBA00022989"/>
    </source>
</evidence>
<reference evidence="9" key="1">
    <citation type="journal article" date="2017" name="Med. Chem. Commun.">
        <title>Nonomuraea sp. ATCC 55076 harbours the largest actinomycete chromosome to date and the kistamicin biosynthetic gene cluster.</title>
        <authorList>
            <person name="Nazari B."/>
            <person name="Forneris C.C."/>
            <person name="Gibson M.I."/>
            <person name="Moon K."/>
            <person name="Schramma K.R."/>
            <person name="Seyedsayamdost M.R."/>
        </authorList>
    </citation>
    <scope>NUCLEOTIDE SEQUENCE [LARGE SCALE GENOMIC DNA]</scope>
    <source>
        <strain evidence="9">ATCC 55076</strain>
    </source>
</reference>
<dbReference type="InterPro" id="IPR020846">
    <property type="entry name" value="MFS_dom"/>
</dbReference>
<evidence type="ECO:0000256" key="6">
    <source>
        <dbReference type="SAM" id="Phobius"/>
    </source>
</evidence>
<feature type="transmembrane region" description="Helical" evidence="6">
    <location>
        <begin position="348"/>
        <end position="367"/>
    </location>
</feature>
<proteinExistence type="predicted"/>
<organism evidence="8 9">
    <name type="scientific">[Actinomadura] parvosata subsp. kistnae</name>
    <dbReference type="NCBI Taxonomy" id="1909395"/>
    <lineage>
        <taxon>Bacteria</taxon>
        <taxon>Bacillati</taxon>
        <taxon>Actinomycetota</taxon>
        <taxon>Actinomycetes</taxon>
        <taxon>Streptosporangiales</taxon>
        <taxon>Streptosporangiaceae</taxon>
        <taxon>Nonomuraea</taxon>
    </lineage>
</organism>
<name>A0A1U9ZYL9_9ACTN</name>
<dbReference type="Proteomes" id="UP000190797">
    <property type="component" value="Chromosome"/>
</dbReference>
<feature type="transmembrane region" description="Helical" evidence="6">
    <location>
        <begin position="65"/>
        <end position="85"/>
    </location>
</feature>
<feature type="transmembrane region" description="Helical" evidence="6">
    <location>
        <begin position="31"/>
        <end position="53"/>
    </location>
</feature>
<feature type="transmembrane region" description="Helical" evidence="6">
    <location>
        <begin position="243"/>
        <end position="263"/>
    </location>
</feature>
<dbReference type="PANTHER" id="PTHR42718">
    <property type="entry name" value="MAJOR FACILITATOR SUPERFAMILY MULTIDRUG TRANSPORTER MFSC"/>
    <property type="match status" value="1"/>
</dbReference>
<dbReference type="PROSITE" id="PS50850">
    <property type="entry name" value="MFS"/>
    <property type="match status" value="1"/>
</dbReference>
<dbReference type="RefSeq" id="WP_080039235.1">
    <property type="nucleotide sequence ID" value="NZ_CP017717.1"/>
</dbReference>
<feature type="transmembrane region" description="Helical" evidence="6">
    <location>
        <begin position="284"/>
        <end position="309"/>
    </location>
</feature>
<dbReference type="KEGG" id="noa:BKM31_17680"/>
<evidence type="ECO:0000256" key="5">
    <source>
        <dbReference type="SAM" id="MobiDB-lite"/>
    </source>
</evidence>
<evidence type="ECO:0000256" key="2">
    <source>
        <dbReference type="ARBA" id="ARBA00022692"/>
    </source>
</evidence>
<dbReference type="Gene3D" id="1.20.1720.10">
    <property type="entry name" value="Multidrug resistance protein D"/>
    <property type="match status" value="1"/>
</dbReference>
<dbReference type="GO" id="GO:0005886">
    <property type="term" value="C:plasma membrane"/>
    <property type="evidence" value="ECO:0007669"/>
    <property type="project" value="UniProtKB-SubCell"/>
</dbReference>
<comment type="subcellular location">
    <subcellularLocation>
        <location evidence="1">Cell membrane</location>
        <topology evidence="1">Multi-pass membrane protein</topology>
    </subcellularLocation>
</comment>
<feature type="region of interest" description="Disordered" evidence="5">
    <location>
        <begin position="1"/>
        <end position="24"/>
    </location>
</feature>
<feature type="transmembrane region" description="Helical" evidence="6">
    <location>
        <begin position="407"/>
        <end position="433"/>
    </location>
</feature>
<keyword evidence="3 6" id="KW-1133">Transmembrane helix</keyword>
<protein>
    <recommendedName>
        <fullName evidence="7">Major facilitator superfamily (MFS) profile domain-containing protein</fullName>
    </recommendedName>
</protein>
<dbReference type="SUPFAM" id="SSF103473">
    <property type="entry name" value="MFS general substrate transporter"/>
    <property type="match status" value="1"/>
</dbReference>
<sequence length="552" mass="55097">MTATMTAAPRPRYEPDPAGSHRRPSGALVKLVCAAATALVMADTLAATLMLPMLGRDRVVADVPLAQLSLLATINLAAIAGLLAAGGRLADLLGRRGVLAAGLGLFAAGAAAMVAGPSWPVLLAGRAAQGVGAALMLPAGLGLLLARVEARRRGGAAALWGAATGGGGLVMHALGGWVLDTYGWRALYLPLAATAGALLLLTAALPSSPVVRRPRPDLLGMTALAAATTALVLLVSLGGQWGWVSLAAASAASVTVAGFMLALARSRRHPAGAIDRGLWRCPGWRWGMTASLLYGLTAFPVLAVAPLLLRETGIPATQAGLALVPLSAAVAVVSLLTGKLARRVGTSWATYAGGYLSAVALLGLHLVPPASAAAAAGLTLLGCGFGVLSTTATIAGTSGVPADRFALAVGSLTTARMLGGAIGPAVALAYLGSYPGEVSARYPDVLAGVTAVTLLLASAGLVRRLRTGPRADRTAAAVPAHPVSASAGAMPPAPADADQLRAALLRQRARLEAIASAAEAELACLTDPRSHSPMRAARSNLVPLVPSPGGPA</sequence>
<evidence type="ECO:0000259" key="7">
    <source>
        <dbReference type="PROSITE" id="PS50850"/>
    </source>
</evidence>
<keyword evidence="9" id="KW-1185">Reference proteome</keyword>
<dbReference type="STRING" id="1909395.BKM31_17680"/>
<dbReference type="PANTHER" id="PTHR42718:SF48">
    <property type="entry name" value="CONSERVED TWO-DOMAIN MEMBRANE PROTEIN-RELATED"/>
    <property type="match status" value="1"/>
</dbReference>
<dbReference type="AlphaFoldDB" id="A0A1U9ZYL9"/>
<gene>
    <name evidence="8" type="ORF">BKM31_17680</name>
</gene>